<keyword evidence="13" id="KW-0998">Cell outer membrane</keyword>
<keyword evidence="9" id="KW-0406">Ion transport</keyword>
<evidence type="ECO:0000256" key="10">
    <source>
        <dbReference type="ARBA" id="ARBA00023114"/>
    </source>
</evidence>
<dbReference type="EMBL" id="MLJW01000052">
    <property type="protein sequence ID" value="OIR05158.1"/>
    <property type="molecule type" value="Genomic_DNA"/>
</dbReference>
<sequence length="204" mass="22265">MRLFLSACLFLCVIQLTKAADGGSDSGSNSASSAVPSGNYKLQPSDLIKVQVYQEDDLTREVRVSQDSTITLPLIGTVDVRGLSVQQAETLIQNLYGKDYLVNPSVTIVIKEFAPRTVDVEGQVGKPGAIDFPQEQGMTLVGAITRAGGFTRLADKTKVMLTRRMPDGQLKTYKIDATDIIEGKSQDLWPLQVDDSIYVPERIL</sequence>
<keyword evidence="7" id="KW-0732">Signal</keyword>
<evidence type="ECO:0000256" key="3">
    <source>
        <dbReference type="ARBA" id="ARBA00022448"/>
    </source>
</evidence>
<keyword evidence="12" id="KW-0564">Palmitate</keyword>
<accession>A0A1J5SYS6</accession>
<dbReference type="Pfam" id="PF02563">
    <property type="entry name" value="Poly_export"/>
    <property type="match status" value="1"/>
</dbReference>
<dbReference type="GO" id="GO:0009279">
    <property type="term" value="C:cell outer membrane"/>
    <property type="evidence" value="ECO:0007669"/>
    <property type="project" value="UniProtKB-SubCell"/>
</dbReference>
<proteinExistence type="inferred from homology"/>
<name>A0A1J5SYS6_9ZZZZ</name>
<evidence type="ECO:0000259" key="15">
    <source>
        <dbReference type="Pfam" id="PF02563"/>
    </source>
</evidence>
<keyword evidence="11" id="KW-0472">Membrane</keyword>
<evidence type="ECO:0000256" key="9">
    <source>
        <dbReference type="ARBA" id="ARBA00023065"/>
    </source>
</evidence>
<evidence type="ECO:0000256" key="8">
    <source>
        <dbReference type="ARBA" id="ARBA00023047"/>
    </source>
</evidence>
<dbReference type="InterPro" id="IPR054765">
    <property type="entry name" value="SLBB_dom"/>
</dbReference>
<keyword evidence="5" id="KW-0762">Sugar transport</keyword>
<keyword evidence="3" id="KW-0813">Transport</keyword>
<dbReference type="Gene3D" id="3.10.560.10">
    <property type="entry name" value="Outer membrane lipoprotein wza domain like"/>
    <property type="match status" value="1"/>
</dbReference>
<dbReference type="GO" id="GO:0015288">
    <property type="term" value="F:porin activity"/>
    <property type="evidence" value="ECO:0007669"/>
    <property type="project" value="UniProtKB-KW"/>
</dbReference>
<evidence type="ECO:0000259" key="16">
    <source>
        <dbReference type="Pfam" id="PF22461"/>
    </source>
</evidence>
<evidence type="ECO:0000256" key="1">
    <source>
        <dbReference type="ARBA" id="ARBA00004571"/>
    </source>
</evidence>
<comment type="caution">
    <text evidence="17">The sequence shown here is derived from an EMBL/GenBank/DDBJ whole genome shotgun (WGS) entry which is preliminary data.</text>
</comment>
<dbReference type="InterPro" id="IPR003715">
    <property type="entry name" value="Poly_export_N"/>
</dbReference>
<dbReference type="AlphaFoldDB" id="A0A1J5SYS6"/>
<evidence type="ECO:0000256" key="11">
    <source>
        <dbReference type="ARBA" id="ARBA00023136"/>
    </source>
</evidence>
<keyword evidence="10" id="KW-0626">Porin</keyword>
<dbReference type="Pfam" id="PF22461">
    <property type="entry name" value="SLBB_2"/>
    <property type="match status" value="1"/>
</dbReference>
<evidence type="ECO:0000256" key="13">
    <source>
        <dbReference type="ARBA" id="ARBA00023237"/>
    </source>
</evidence>
<evidence type="ECO:0000256" key="6">
    <source>
        <dbReference type="ARBA" id="ARBA00022692"/>
    </source>
</evidence>
<comment type="similarity">
    <text evidence="2">Belongs to the BexD/CtrA/VexA family.</text>
</comment>
<dbReference type="GO" id="GO:0015159">
    <property type="term" value="F:polysaccharide transmembrane transporter activity"/>
    <property type="evidence" value="ECO:0007669"/>
    <property type="project" value="InterPro"/>
</dbReference>
<evidence type="ECO:0000256" key="5">
    <source>
        <dbReference type="ARBA" id="ARBA00022597"/>
    </source>
</evidence>
<protein>
    <submittedName>
        <fullName evidence="17">Polysaccharide biosynthesis/export protein</fullName>
    </submittedName>
</protein>
<dbReference type="InterPro" id="IPR049712">
    <property type="entry name" value="Poly_export"/>
</dbReference>
<comment type="subcellular location">
    <subcellularLocation>
        <location evidence="1">Cell outer membrane</location>
        <topology evidence="1">Multi-pass membrane protein</topology>
    </subcellularLocation>
</comment>
<evidence type="ECO:0000256" key="4">
    <source>
        <dbReference type="ARBA" id="ARBA00022452"/>
    </source>
</evidence>
<evidence type="ECO:0000256" key="12">
    <source>
        <dbReference type="ARBA" id="ARBA00023139"/>
    </source>
</evidence>
<keyword evidence="4" id="KW-1134">Transmembrane beta strand</keyword>
<dbReference type="PANTHER" id="PTHR33619:SF3">
    <property type="entry name" value="POLYSACCHARIDE EXPORT PROTEIN GFCE-RELATED"/>
    <property type="match status" value="1"/>
</dbReference>
<dbReference type="GO" id="GO:0006811">
    <property type="term" value="P:monoatomic ion transport"/>
    <property type="evidence" value="ECO:0007669"/>
    <property type="project" value="UniProtKB-KW"/>
</dbReference>
<dbReference type="PANTHER" id="PTHR33619">
    <property type="entry name" value="POLYSACCHARIDE EXPORT PROTEIN GFCE-RELATED"/>
    <property type="match status" value="1"/>
</dbReference>
<evidence type="ECO:0000313" key="17">
    <source>
        <dbReference type="EMBL" id="OIR05158.1"/>
    </source>
</evidence>
<evidence type="ECO:0000256" key="14">
    <source>
        <dbReference type="ARBA" id="ARBA00023288"/>
    </source>
</evidence>
<feature type="domain" description="Polysaccharide export protein N-terminal" evidence="15">
    <location>
        <begin position="37"/>
        <end position="110"/>
    </location>
</feature>
<evidence type="ECO:0000256" key="2">
    <source>
        <dbReference type="ARBA" id="ARBA00009450"/>
    </source>
</evidence>
<keyword evidence="6" id="KW-0812">Transmembrane</keyword>
<gene>
    <name evidence="17" type="ORF">GALL_127160</name>
</gene>
<keyword evidence="8" id="KW-0625">Polysaccharide transport</keyword>
<feature type="domain" description="SLBB" evidence="16">
    <location>
        <begin position="118"/>
        <end position="199"/>
    </location>
</feature>
<dbReference type="GO" id="GO:0046930">
    <property type="term" value="C:pore complex"/>
    <property type="evidence" value="ECO:0007669"/>
    <property type="project" value="UniProtKB-KW"/>
</dbReference>
<evidence type="ECO:0000256" key="7">
    <source>
        <dbReference type="ARBA" id="ARBA00022729"/>
    </source>
</evidence>
<reference evidence="17" key="1">
    <citation type="submission" date="2016-10" db="EMBL/GenBank/DDBJ databases">
        <title>Sequence of Gallionella enrichment culture.</title>
        <authorList>
            <person name="Poehlein A."/>
            <person name="Muehling M."/>
            <person name="Daniel R."/>
        </authorList>
    </citation>
    <scope>NUCLEOTIDE SEQUENCE</scope>
</reference>
<organism evidence="17">
    <name type="scientific">mine drainage metagenome</name>
    <dbReference type="NCBI Taxonomy" id="410659"/>
    <lineage>
        <taxon>unclassified sequences</taxon>
        <taxon>metagenomes</taxon>
        <taxon>ecological metagenomes</taxon>
    </lineage>
</organism>
<keyword evidence="14" id="KW-0449">Lipoprotein</keyword>